<dbReference type="Pfam" id="PF01031">
    <property type="entry name" value="Dynamin_M"/>
    <property type="match status" value="1"/>
</dbReference>
<dbReference type="PROSITE" id="PS51718">
    <property type="entry name" value="G_DYNAMIN_2"/>
    <property type="match status" value="1"/>
</dbReference>
<dbReference type="SMART" id="SM00302">
    <property type="entry name" value="GED"/>
    <property type="match status" value="1"/>
</dbReference>
<sequence length="756" mass="84791">MFPATLPGPSTDSGQNVAVGLSDPQFASGRRKMLDSVNRLHTTGVQLDIDLPMIAVVGSQSAGKSSLIESISGITLPRASGTCTRCPTECRLSWSSEPWRCVVSVRFITDEHGVALGQIRNETFGEPIFDKSLVEERIRRAQRAILNPSKSSREFLTGPDEDPADRDLTFSINCVSLQISGSDVADLSFCDLPGLVVSVGKGGSERDIELVQNLVVTYISRPSCIILLTLCCETELENQGAHRLAKLYDPDGKRTVGVLTKPDRIPAGDDEEWIDFIKNDVESLENGWYSVKQPDSRELKAGISWAEARDKEKEFFASTSPWCDLDAMYQRQLGTHNLTERLSEVLSELISKRLPDFQDELQKLLQTTDESLRKLPKPPSSDALGEVLHIVSEFSRDLSRHLEGTPEKDGFLQAIRPELEKFRKAIRMSAPRFIPRERTAPKLDTPSDYTPDFLSHEEGAAASLDNGSDIFVEDVLAKAHSAITRELPDHYPFVICKEYILSLISRWEIPARNLFDAVEKILLLHVKTIISKHFGSFAHGGLQQHAQTVVNDFIKMRSQETMARILWLLELEKNPRTLNGHYYSDYRDKFLGHYRALRHSDTHGVFLDNLKAYISRSPWAPKTDFGNYTSEALAGLVAMGLDGLRASDLARLLPSDPYEPALNIMASVRAYFQVAYKRFADNIPNAIDYELVLSLDRDRALYNAILKGLGITGAQGFQKCKDFLQEPPNLVARREELQKKVERLQTAKRELLDVFL</sequence>
<dbReference type="AlphaFoldDB" id="A0A4R0RE05"/>
<evidence type="ECO:0000313" key="7">
    <source>
        <dbReference type="Proteomes" id="UP000292702"/>
    </source>
</evidence>
<dbReference type="GO" id="GO:0031623">
    <property type="term" value="P:receptor internalization"/>
    <property type="evidence" value="ECO:0007669"/>
    <property type="project" value="TreeGrafter"/>
</dbReference>
<dbReference type="PROSITE" id="PS51388">
    <property type="entry name" value="GED"/>
    <property type="match status" value="1"/>
</dbReference>
<dbReference type="InterPro" id="IPR000375">
    <property type="entry name" value="Dynamin_stalk"/>
</dbReference>
<accession>A0A4R0RE05</accession>
<dbReference type="PANTHER" id="PTHR11566">
    <property type="entry name" value="DYNAMIN"/>
    <property type="match status" value="1"/>
</dbReference>
<evidence type="ECO:0000259" key="4">
    <source>
        <dbReference type="PROSITE" id="PS51388"/>
    </source>
</evidence>
<dbReference type="InterPro" id="IPR022812">
    <property type="entry name" value="Dynamin"/>
</dbReference>
<dbReference type="InterPro" id="IPR027417">
    <property type="entry name" value="P-loop_NTPase"/>
</dbReference>
<keyword evidence="1" id="KW-0547">Nucleotide-binding</keyword>
<dbReference type="GO" id="GO:0005525">
    <property type="term" value="F:GTP binding"/>
    <property type="evidence" value="ECO:0007669"/>
    <property type="project" value="InterPro"/>
</dbReference>
<dbReference type="STRING" id="92696.A0A4R0RE05"/>
<feature type="region of interest" description="Disordered" evidence="3">
    <location>
        <begin position="1"/>
        <end position="21"/>
    </location>
</feature>
<proteinExistence type="predicted"/>
<comment type="caution">
    <text evidence="6">The sequence shown here is derived from an EMBL/GenBank/DDBJ whole genome shotgun (WGS) entry which is preliminary data.</text>
</comment>
<reference evidence="6 7" key="1">
    <citation type="submission" date="2018-11" db="EMBL/GenBank/DDBJ databases">
        <title>Genome assembly of Steccherinum ochraceum LE-BIN_3174, the white-rot fungus of the Steccherinaceae family (The Residual Polyporoid clade, Polyporales, Basidiomycota).</title>
        <authorList>
            <person name="Fedorova T.V."/>
            <person name="Glazunova O.A."/>
            <person name="Landesman E.O."/>
            <person name="Moiseenko K.V."/>
            <person name="Psurtseva N.V."/>
            <person name="Savinova O.S."/>
            <person name="Shakhova N.V."/>
            <person name="Tyazhelova T.V."/>
            <person name="Vasina D.V."/>
        </authorList>
    </citation>
    <scope>NUCLEOTIDE SEQUENCE [LARGE SCALE GENOMIC DNA]</scope>
    <source>
        <strain evidence="6 7">LE-BIN_3174</strain>
    </source>
</reference>
<evidence type="ECO:0000256" key="2">
    <source>
        <dbReference type="ARBA" id="ARBA00023134"/>
    </source>
</evidence>
<evidence type="ECO:0008006" key="8">
    <source>
        <dbReference type="Google" id="ProtNLM"/>
    </source>
</evidence>
<protein>
    <recommendedName>
        <fullName evidence="8">GED domain-containing protein</fullName>
    </recommendedName>
</protein>
<dbReference type="InterPro" id="IPR020850">
    <property type="entry name" value="GED_dom"/>
</dbReference>
<dbReference type="GO" id="GO:0005886">
    <property type="term" value="C:plasma membrane"/>
    <property type="evidence" value="ECO:0007669"/>
    <property type="project" value="TreeGrafter"/>
</dbReference>
<name>A0A4R0RE05_9APHY</name>
<dbReference type="Gene3D" id="1.20.120.1240">
    <property type="entry name" value="Dynamin, middle domain"/>
    <property type="match status" value="1"/>
</dbReference>
<gene>
    <name evidence="6" type="ORF">EIP91_002516</name>
</gene>
<dbReference type="InterPro" id="IPR003130">
    <property type="entry name" value="GED"/>
</dbReference>
<dbReference type="Gene3D" id="3.40.50.300">
    <property type="entry name" value="P-loop containing nucleotide triphosphate hydrolases"/>
    <property type="match status" value="1"/>
</dbReference>
<evidence type="ECO:0000256" key="3">
    <source>
        <dbReference type="SAM" id="MobiDB-lite"/>
    </source>
</evidence>
<dbReference type="EMBL" id="RWJN01000175">
    <property type="protein sequence ID" value="TCD65552.1"/>
    <property type="molecule type" value="Genomic_DNA"/>
</dbReference>
<dbReference type="InterPro" id="IPR045063">
    <property type="entry name" value="Dynamin_N"/>
</dbReference>
<dbReference type="InterPro" id="IPR030381">
    <property type="entry name" value="G_DYNAMIN_dom"/>
</dbReference>
<dbReference type="GO" id="GO:0005874">
    <property type="term" value="C:microtubule"/>
    <property type="evidence" value="ECO:0007669"/>
    <property type="project" value="TreeGrafter"/>
</dbReference>
<dbReference type="GO" id="GO:0005737">
    <property type="term" value="C:cytoplasm"/>
    <property type="evidence" value="ECO:0007669"/>
    <property type="project" value="TreeGrafter"/>
</dbReference>
<keyword evidence="2" id="KW-0342">GTP-binding</keyword>
<dbReference type="SMART" id="SM00053">
    <property type="entry name" value="DYNc"/>
    <property type="match status" value="1"/>
</dbReference>
<evidence type="ECO:0000256" key="1">
    <source>
        <dbReference type="ARBA" id="ARBA00022741"/>
    </source>
</evidence>
<organism evidence="6 7">
    <name type="scientific">Steccherinum ochraceum</name>
    <dbReference type="NCBI Taxonomy" id="92696"/>
    <lineage>
        <taxon>Eukaryota</taxon>
        <taxon>Fungi</taxon>
        <taxon>Dikarya</taxon>
        <taxon>Basidiomycota</taxon>
        <taxon>Agaricomycotina</taxon>
        <taxon>Agaricomycetes</taxon>
        <taxon>Polyporales</taxon>
        <taxon>Steccherinaceae</taxon>
        <taxon>Steccherinum</taxon>
    </lineage>
</organism>
<keyword evidence="7" id="KW-1185">Reference proteome</keyword>
<feature type="domain" description="GED" evidence="4">
    <location>
        <begin position="661"/>
        <end position="756"/>
    </location>
</feature>
<dbReference type="GO" id="GO:0008017">
    <property type="term" value="F:microtubule binding"/>
    <property type="evidence" value="ECO:0007669"/>
    <property type="project" value="TreeGrafter"/>
</dbReference>
<dbReference type="GO" id="GO:0003924">
    <property type="term" value="F:GTPase activity"/>
    <property type="evidence" value="ECO:0007669"/>
    <property type="project" value="InterPro"/>
</dbReference>
<dbReference type="OrthoDB" id="5061070at2759"/>
<dbReference type="SUPFAM" id="SSF52540">
    <property type="entry name" value="P-loop containing nucleoside triphosphate hydrolases"/>
    <property type="match status" value="1"/>
</dbReference>
<dbReference type="PRINTS" id="PR00195">
    <property type="entry name" value="DYNAMIN"/>
</dbReference>
<dbReference type="InterPro" id="IPR001401">
    <property type="entry name" value="Dynamin_GTPase"/>
</dbReference>
<dbReference type="Pfam" id="PF00350">
    <property type="entry name" value="Dynamin_N"/>
    <property type="match status" value="1"/>
</dbReference>
<dbReference type="PANTHER" id="PTHR11566:SF131">
    <property type="entry name" value="GTPASE, PUTATIVE (AFU_ORTHOLOGUE AFUA_6G07630)-RELATED"/>
    <property type="match status" value="1"/>
</dbReference>
<dbReference type="CDD" id="cd08771">
    <property type="entry name" value="DLP_1"/>
    <property type="match status" value="1"/>
</dbReference>
<dbReference type="Pfam" id="PF02212">
    <property type="entry name" value="GED"/>
    <property type="match status" value="1"/>
</dbReference>
<feature type="domain" description="Dynamin-type G" evidence="5">
    <location>
        <begin position="48"/>
        <end position="355"/>
    </location>
</feature>
<evidence type="ECO:0000259" key="5">
    <source>
        <dbReference type="PROSITE" id="PS51718"/>
    </source>
</evidence>
<dbReference type="Proteomes" id="UP000292702">
    <property type="component" value="Unassembled WGS sequence"/>
</dbReference>
<evidence type="ECO:0000313" key="6">
    <source>
        <dbReference type="EMBL" id="TCD65552.1"/>
    </source>
</evidence>